<dbReference type="PANTHER" id="PTHR43727:SF3">
    <property type="entry name" value="GROUP IV DECARBOXYLASE"/>
    <property type="match status" value="1"/>
</dbReference>
<dbReference type="Pfam" id="PF02784">
    <property type="entry name" value="Orn_Arg_deC_N"/>
    <property type="match status" value="2"/>
</dbReference>
<dbReference type="AlphaFoldDB" id="A0A553NCP0"/>
<dbReference type="SUPFAM" id="SSF51419">
    <property type="entry name" value="PLP-binding barrel"/>
    <property type="match status" value="2"/>
</dbReference>
<dbReference type="Pfam" id="PF00278">
    <property type="entry name" value="Orn_DAP_Arg_deC"/>
    <property type="match status" value="2"/>
</dbReference>
<organism evidence="7 8">
    <name type="scientific">Tigriopus californicus</name>
    <name type="common">Marine copepod</name>
    <dbReference type="NCBI Taxonomy" id="6832"/>
    <lineage>
        <taxon>Eukaryota</taxon>
        <taxon>Metazoa</taxon>
        <taxon>Ecdysozoa</taxon>
        <taxon>Arthropoda</taxon>
        <taxon>Crustacea</taxon>
        <taxon>Multicrustacea</taxon>
        <taxon>Hexanauplia</taxon>
        <taxon>Copepoda</taxon>
        <taxon>Harpacticoida</taxon>
        <taxon>Harpacticidae</taxon>
        <taxon>Tigriopus</taxon>
    </lineage>
</organism>
<sequence>MGITVRALSHLVLRQPRPRMDEILKIIAAKGLINDATPSAEIFDLDYFQSRLDSLQAAFPEPFIVNAAALKANSFRGILNRVKAQGFGAECASISETMHAISLGFSPEAVIFDSPCKTKLDLKTALDAGVYINLDNEHEMAIVDELLKDGCSGSKAKLGLRINPVVGGGTIAIISTATKQSKFGLPLIPTTKERILDLYEKYSWLSGIHIHVGSQGVPLELFVKGARVCMDLVKEIESKCKRQLEIIDIGGGLSSTYEEAEEPKSFEYGRYRDNLNQVVPELFSGQYKVITEFGRSLFLKAGFSVTRVDFIKDWVPEIKPIVLTHVGTNQFIRETYLPEVWRHRYLLADPEGNLKSPDQSGSQVYDLAGPMCFQGDYLAKDVELPKIDMGDWLIIQDTGAYTMAMYSRFNSILPSPVYGFTKKNGQMTILQQIAQNDLINDEVSCLDVIDFETVKKRILDYDEAFPEEFISNAYCVKVNPFVGVLNHVLSMGMGAECGSWQEVFLALKTGFKPEDIFYYSPVRTKSEFKQALESGVNINLDNWQDLAHVDEQADLNGIPKSYIGLRINPIIGFGTIVSTSTATKASKFGIPITEDICHIYQKYSWLNSIHLHVGSQGIPVINMVEATRKLMDLVMKIEAQTGKKLLAINIGGGLSSSYDTDQEPPEMSFATYRKALEKSVPELLSGDRKIITEFGRCLILKAGFSLTRIEAIKSWFPDINPILLTHFGANQFPWEVYMPGVYRHRFSLAKPNGQLQFGDQEIYDIAGPLCFQGDYLAREIALPKANPGDWLIVRDTGAYTKSMFGRFHSTRSGPVYAVTKSSTNHEVIVLTCIKSPENSEEVIKFWETPEIEGLRAGFVAAGQK</sequence>
<proteinExistence type="inferred from homology"/>
<dbReference type="InterPro" id="IPR029066">
    <property type="entry name" value="PLP-binding_barrel"/>
</dbReference>
<dbReference type="GO" id="GO:0006596">
    <property type="term" value="P:polyamine biosynthetic process"/>
    <property type="evidence" value="ECO:0007669"/>
    <property type="project" value="InterPro"/>
</dbReference>
<dbReference type="InterPro" id="IPR000183">
    <property type="entry name" value="Orn/DAP/Arg_de-COase"/>
</dbReference>
<dbReference type="GO" id="GO:0008836">
    <property type="term" value="F:diaminopimelate decarboxylase activity"/>
    <property type="evidence" value="ECO:0007669"/>
    <property type="project" value="TreeGrafter"/>
</dbReference>
<feature type="domain" description="Orn/DAP/Arg decarboxylase 2 N-terminal" evidence="6">
    <location>
        <begin position="48"/>
        <end position="297"/>
    </location>
</feature>
<evidence type="ECO:0000256" key="1">
    <source>
        <dbReference type="ARBA" id="ARBA00001933"/>
    </source>
</evidence>
<evidence type="ECO:0000313" key="7">
    <source>
        <dbReference type="EMBL" id="TRY63185.1"/>
    </source>
</evidence>
<evidence type="ECO:0000259" key="6">
    <source>
        <dbReference type="Pfam" id="PF02784"/>
    </source>
</evidence>
<accession>A0A553NCP0</accession>
<evidence type="ECO:0000256" key="4">
    <source>
        <dbReference type="RuleBase" id="RU003737"/>
    </source>
</evidence>
<dbReference type="Gene3D" id="2.40.37.10">
    <property type="entry name" value="Lyase, Ornithine Decarboxylase, Chain A, domain 1"/>
    <property type="match status" value="2"/>
</dbReference>
<dbReference type="InterPro" id="IPR002433">
    <property type="entry name" value="Orn_de-COase"/>
</dbReference>
<feature type="active site" description="Proton donor" evidence="3">
    <location>
        <position position="372"/>
    </location>
</feature>
<dbReference type="PRINTS" id="PR01182">
    <property type="entry name" value="ORNDCRBXLASE"/>
</dbReference>
<dbReference type="InterPro" id="IPR009006">
    <property type="entry name" value="Ala_racemase/Decarboxylase_C"/>
</dbReference>
<dbReference type="GO" id="GO:0009089">
    <property type="term" value="P:lysine biosynthetic process via diaminopimelate"/>
    <property type="evidence" value="ECO:0007669"/>
    <property type="project" value="TreeGrafter"/>
</dbReference>
<comment type="cofactor">
    <cofactor evidence="1 3">
        <name>pyridoxal 5'-phosphate</name>
        <dbReference type="ChEBI" id="CHEBI:597326"/>
    </cofactor>
</comment>
<name>A0A553NCP0_TIGCA</name>
<reference evidence="7 8" key="1">
    <citation type="journal article" date="2018" name="Nat. Ecol. Evol.">
        <title>Genomic signatures of mitonuclear coevolution across populations of Tigriopus californicus.</title>
        <authorList>
            <person name="Barreto F.S."/>
            <person name="Watson E.T."/>
            <person name="Lima T.G."/>
            <person name="Willett C.S."/>
            <person name="Edmands S."/>
            <person name="Li W."/>
            <person name="Burton R.S."/>
        </authorList>
    </citation>
    <scope>NUCLEOTIDE SEQUENCE [LARGE SCALE GENOMIC DNA]</scope>
    <source>
        <strain evidence="7 8">San Diego</strain>
    </source>
</reference>
<dbReference type="InterPro" id="IPR022657">
    <property type="entry name" value="De-COase2_CS"/>
</dbReference>
<feature type="domain" description="Orn/DAP/Arg decarboxylase 2 N-terminal" evidence="6">
    <location>
        <begin position="453"/>
        <end position="698"/>
    </location>
</feature>
<evidence type="ECO:0008006" key="9">
    <source>
        <dbReference type="Google" id="ProtNLM"/>
    </source>
</evidence>
<dbReference type="InterPro" id="IPR022644">
    <property type="entry name" value="De-COase2_N"/>
</dbReference>
<dbReference type="PRINTS" id="PR01179">
    <property type="entry name" value="ODADCRBXLASE"/>
</dbReference>
<dbReference type="InterPro" id="IPR022643">
    <property type="entry name" value="De-COase2_C"/>
</dbReference>
<keyword evidence="8" id="KW-1185">Reference proteome</keyword>
<evidence type="ECO:0000256" key="2">
    <source>
        <dbReference type="ARBA" id="ARBA00022898"/>
    </source>
</evidence>
<keyword evidence="2 3" id="KW-0663">Pyridoxal phosphate</keyword>
<dbReference type="PANTHER" id="PTHR43727">
    <property type="entry name" value="DIAMINOPIMELATE DECARBOXYLASE"/>
    <property type="match status" value="1"/>
</dbReference>
<feature type="modified residue" description="N6-(pyridoxal phosphate)lysine" evidence="3">
    <location>
        <position position="71"/>
    </location>
</feature>
<gene>
    <name evidence="7" type="ORF">TCAL_02083</name>
</gene>
<dbReference type="STRING" id="6832.A0A553NCP0"/>
<dbReference type="SUPFAM" id="SSF50621">
    <property type="entry name" value="Alanine racemase C-terminal domain-like"/>
    <property type="match status" value="2"/>
</dbReference>
<feature type="domain" description="Orn/DAP/Arg decarboxylase 2 C-terminal" evidence="5">
    <location>
        <begin position="702"/>
        <end position="797"/>
    </location>
</feature>
<dbReference type="Proteomes" id="UP000318571">
    <property type="component" value="Chromosome 10"/>
</dbReference>
<feature type="domain" description="Orn/DAP/Arg decarboxylase 2 C-terminal" evidence="5">
    <location>
        <begin position="300"/>
        <end position="399"/>
    </location>
</feature>
<dbReference type="Gene3D" id="3.20.20.10">
    <property type="entry name" value="Alanine racemase"/>
    <property type="match status" value="2"/>
</dbReference>
<comment type="similarity">
    <text evidence="4">Belongs to the Orn/Lys/Arg decarboxylase class-II family.</text>
</comment>
<evidence type="ECO:0000259" key="5">
    <source>
        <dbReference type="Pfam" id="PF00278"/>
    </source>
</evidence>
<dbReference type="PROSITE" id="PS00879">
    <property type="entry name" value="ODR_DC_2_2"/>
    <property type="match status" value="1"/>
</dbReference>
<comment type="caution">
    <text evidence="7">The sequence shown here is derived from an EMBL/GenBank/DDBJ whole genome shotgun (WGS) entry which is preliminary data.</text>
</comment>
<evidence type="ECO:0000256" key="3">
    <source>
        <dbReference type="PIRSR" id="PIRSR600183-50"/>
    </source>
</evidence>
<dbReference type="EMBL" id="VCGU01000458">
    <property type="protein sequence ID" value="TRY63185.1"/>
    <property type="molecule type" value="Genomic_DNA"/>
</dbReference>
<evidence type="ECO:0000313" key="8">
    <source>
        <dbReference type="Proteomes" id="UP000318571"/>
    </source>
</evidence>
<protein>
    <recommendedName>
        <fullName evidence="9">Orn/DAP/Arg decarboxylase 2 N-terminal domain-containing protein</fullName>
    </recommendedName>
</protein>